<reference evidence="4 5" key="1">
    <citation type="submission" date="2022-12" db="EMBL/GenBank/DDBJ databases">
        <title>Draft genome sequence of Paenibacillus sp. dW9.</title>
        <authorList>
            <person name="Choi E.-W."/>
            <person name="Kim D.-U."/>
        </authorList>
    </citation>
    <scope>NUCLEOTIDE SEQUENCE [LARGE SCALE GENOMIC DNA]</scope>
    <source>
        <strain evidence="5">dW9</strain>
    </source>
</reference>
<organism evidence="4 5">
    <name type="scientific">Paenibacillus gyeongsangnamensis</name>
    <dbReference type="NCBI Taxonomy" id="3388067"/>
    <lineage>
        <taxon>Bacteria</taxon>
        <taxon>Bacillati</taxon>
        <taxon>Bacillota</taxon>
        <taxon>Bacilli</taxon>
        <taxon>Bacillales</taxon>
        <taxon>Paenibacillaceae</taxon>
        <taxon>Paenibacillus</taxon>
    </lineage>
</organism>
<gene>
    <name evidence="4" type="ORF">O9H85_13825</name>
</gene>
<feature type="transmembrane region" description="Helical" evidence="2">
    <location>
        <begin position="271"/>
        <end position="292"/>
    </location>
</feature>
<dbReference type="EMBL" id="JAQAGZ010000008">
    <property type="protein sequence ID" value="MCZ8513491.1"/>
    <property type="molecule type" value="Genomic_DNA"/>
</dbReference>
<keyword evidence="2" id="KW-0472">Membrane</keyword>
<feature type="region of interest" description="Disordered" evidence="1">
    <location>
        <begin position="237"/>
        <end position="256"/>
    </location>
</feature>
<evidence type="ECO:0000313" key="5">
    <source>
        <dbReference type="Proteomes" id="UP001527882"/>
    </source>
</evidence>
<feature type="domain" description="Protein-glutamine gamma-glutamyltransferase-like C-terminal" evidence="3">
    <location>
        <begin position="369"/>
        <end position="434"/>
    </location>
</feature>
<evidence type="ECO:0000256" key="1">
    <source>
        <dbReference type="SAM" id="MobiDB-lite"/>
    </source>
</evidence>
<dbReference type="InterPro" id="IPR025403">
    <property type="entry name" value="TgpA-like_C"/>
</dbReference>
<dbReference type="Pfam" id="PF13559">
    <property type="entry name" value="DUF4129"/>
    <property type="match status" value="1"/>
</dbReference>
<evidence type="ECO:0000259" key="3">
    <source>
        <dbReference type="Pfam" id="PF13559"/>
    </source>
</evidence>
<feature type="transmembrane region" description="Helical" evidence="2">
    <location>
        <begin position="20"/>
        <end position="38"/>
    </location>
</feature>
<accession>A0ABT4Q9E0</accession>
<sequence>MNTQVTVSAQAVGSALFKGAIELLIFGTLPFLIGVYALPGGYLWPWLGTLPLMYAAGCAYQLILKPARTITLHPGLVLIAGLQAYLLFGGELRWYWMILIGWLLAYRGSRMAWVPWHKDFPGGLGVIGLLLYFTVSVVMRFVPSLALYSPELSLLGSAALAAALLIVNQSHLKQETYSASQNPSVPQAVLWHNRALMLLLLGIVMAVALFRQLQEAAAWLKNLLLAQIAAWLSRPSPQPEPLPQPSVPKGPPPGLEPAGPPSALWVWLEKAFMAVTVILLAAAALYTAYLLLKRLPGWLRKLCAWLASWLRFEHLQDGGGGYKDETESLMDWSALRLGLKDRLRGLFLPRTAEPGWNDLADNAERVRYLYSDWLRRAIRAGYRFQPQLTPRETAGDVRSRTPSRAPEETERLVSAYESVRYGGQAVSDAEVERLKTKQGFD</sequence>
<feature type="transmembrane region" description="Helical" evidence="2">
    <location>
        <begin position="188"/>
        <end position="210"/>
    </location>
</feature>
<feature type="transmembrane region" description="Helical" evidence="2">
    <location>
        <begin position="44"/>
        <end position="63"/>
    </location>
</feature>
<proteinExistence type="predicted"/>
<name>A0ABT4Q9E0_9BACL</name>
<keyword evidence="2" id="KW-1133">Transmembrane helix</keyword>
<evidence type="ECO:0000256" key="2">
    <source>
        <dbReference type="SAM" id="Phobius"/>
    </source>
</evidence>
<feature type="region of interest" description="Disordered" evidence="1">
    <location>
        <begin position="391"/>
        <end position="412"/>
    </location>
</feature>
<keyword evidence="2" id="KW-0812">Transmembrane</keyword>
<feature type="transmembrane region" description="Helical" evidence="2">
    <location>
        <begin position="145"/>
        <end position="167"/>
    </location>
</feature>
<evidence type="ECO:0000313" key="4">
    <source>
        <dbReference type="EMBL" id="MCZ8513491.1"/>
    </source>
</evidence>
<dbReference type="RefSeq" id="WP_269882013.1">
    <property type="nucleotide sequence ID" value="NZ_JAQAGZ010000008.1"/>
</dbReference>
<feature type="compositionally biased region" description="Basic and acidic residues" evidence="1">
    <location>
        <begin position="393"/>
        <end position="411"/>
    </location>
</feature>
<protein>
    <submittedName>
        <fullName evidence="4">DUF4129 domain-containing protein</fullName>
    </submittedName>
</protein>
<feature type="transmembrane region" description="Helical" evidence="2">
    <location>
        <begin position="94"/>
        <end position="113"/>
    </location>
</feature>
<keyword evidence="5" id="KW-1185">Reference proteome</keyword>
<feature type="transmembrane region" description="Helical" evidence="2">
    <location>
        <begin position="120"/>
        <end position="139"/>
    </location>
</feature>
<dbReference type="Proteomes" id="UP001527882">
    <property type="component" value="Unassembled WGS sequence"/>
</dbReference>
<comment type="caution">
    <text evidence="4">The sequence shown here is derived from an EMBL/GenBank/DDBJ whole genome shotgun (WGS) entry which is preliminary data.</text>
</comment>